<name>A0A2I1HBI3_9GLOM</name>
<reference evidence="2 3" key="1">
    <citation type="submission" date="2015-10" db="EMBL/GenBank/DDBJ databases">
        <title>Genome analyses suggest a sexual origin of heterokaryosis in a supposedly ancient asexual fungus.</title>
        <authorList>
            <person name="Ropars J."/>
            <person name="Sedzielewska K."/>
            <person name="Noel J."/>
            <person name="Charron P."/>
            <person name="Farinelli L."/>
            <person name="Marton T."/>
            <person name="Kruger M."/>
            <person name="Pelin A."/>
            <person name="Brachmann A."/>
            <person name="Corradi N."/>
        </authorList>
    </citation>
    <scope>NUCLEOTIDE SEQUENCE [LARGE SCALE GENOMIC DNA]</scope>
    <source>
        <strain evidence="2 3">A4</strain>
    </source>
</reference>
<comment type="caution">
    <text evidence="2">The sequence shown here is derived from an EMBL/GenBank/DDBJ whole genome shotgun (WGS) entry which is preliminary data.</text>
</comment>
<evidence type="ECO:0000313" key="3">
    <source>
        <dbReference type="Proteomes" id="UP000234323"/>
    </source>
</evidence>
<keyword evidence="3" id="KW-1185">Reference proteome</keyword>
<dbReference type="Proteomes" id="UP000234323">
    <property type="component" value="Unassembled WGS sequence"/>
</dbReference>
<evidence type="ECO:0000313" key="2">
    <source>
        <dbReference type="EMBL" id="PKY56251.1"/>
    </source>
</evidence>
<sequence length="158" mass="18112">MAKIHSYYLFNMKNELSYISQQYTNEELYEMINNSTFLQFEKEDDEVDNETNPSALEISNHKVQVLIIESFFDLKDTVKCLDNDDKNSDESDIDSDNNSNVDSDNNSNIGSDNNSDVDSKDLNDSANDNNENEMESDYDVEKLAQQHLLDDDLIGNTL</sequence>
<feature type="region of interest" description="Disordered" evidence="1">
    <location>
        <begin position="83"/>
        <end position="137"/>
    </location>
</feature>
<accession>A0A2I1HBI3</accession>
<feature type="compositionally biased region" description="Low complexity" evidence="1">
    <location>
        <begin position="96"/>
        <end position="116"/>
    </location>
</feature>
<dbReference type="AlphaFoldDB" id="A0A2I1HBI3"/>
<organism evidence="2 3">
    <name type="scientific">Rhizophagus irregularis</name>
    <dbReference type="NCBI Taxonomy" id="588596"/>
    <lineage>
        <taxon>Eukaryota</taxon>
        <taxon>Fungi</taxon>
        <taxon>Fungi incertae sedis</taxon>
        <taxon>Mucoromycota</taxon>
        <taxon>Glomeromycotina</taxon>
        <taxon>Glomeromycetes</taxon>
        <taxon>Glomerales</taxon>
        <taxon>Glomeraceae</taxon>
        <taxon>Rhizophagus</taxon>
    </lineage>
</organism>
<dbReference type="EMBL" id="LLXI01002116">
    <property type="protein sequence ID" value="PKY56251.1"/>
    <property type="molecule type" value="Genomic_DNA"/>
</dbReference>
<dbReference type="VEuPathDB" id="FungiDB:FUN_018489"/>
<gene>
    <name evidence="2" type="ORF">RhiirA4_428112</name>
</gene>
<dbReference type="VEuPathDB" id="FungiDB:RhiirA1_539043"/>
<proteinExistence type="predicted"/>
<evidence type="ECO:0000256" key="1">
    <source>
        <dbReference type="SAM" id="MobiDB-lite"/>
    </source>
</evidence>
<protein>
    <submittedName>
        <fullName evidence="2">Uncharacterized protein</fullName>
    </submittedName>
</protein>